<keyword evidence="2" id="KW-1185">Reference proteome</keyword>
<accession>A0ABQ2ZV02</accession>
<dbReference type="Proteomes" id="UP000621898">
    <property type="component" value="Unassembled WGS sequence"/>
</dbReference>
<proteinExistence type="predicted"/>
<comment type="caution">
    <text evidence="1">The sequence shown here is derived from an EMBL/GenBank/DDBJ whole genome shotgun (WGS) entry which is preliminary data.</text>
</comment>
<dbReference type="EMBL" id="BMXT01000001">
    <property type="protein sequence ID" value="GGY23507.1"/>
    <property type="molecule type" value="Genomic_DNA"/>
</dbReference>
<dbReference type="RefSeq" id="WP_189440607.1">
    <property type="nucleotide sequence ID" value="NZ_BMXT01000001.1"/>
</dbReference>
<evidence type="ECO:0000313" key="2">
    <source>
        <dbReference type="Proteomes" id="UP000621898"/>
    </source>
</evidence>
<gene>
    <name evidence="1" type="ORF">GCM10008098_16210</name>
</gene>
<reference evidence="2" key="1">
    <citation type="journal article" date="2019" name="Int. J. Syst. Evol. Microbiol.">
        <title>The Global Catalogue of Microorganisms (GCM) 10K type strain sequencing project: providing services to taxonomists for standard genome sequencing and annotation.</title>
        <authorList>
            <consortium name="The Broad Institute Genomics Platform"/>
            <consortium name="The Broad Institute Genome Sequencing Center for Infectious Disease"/>
            <person name="Wu L."/>
            <person name="Ma J."/>
        </authorList>
    </citation>
    <scope>NUCLEOTIDE SEQUENCE [LARGE SCALE GENOMIC DNA]</scope>
    <source>
        <strain evidence="2">KCTC 22232</strain>
    </source>
</reference>
<organism evidence="1 2">
    <name type="scientific">Rhodanobacter panaciterrae</name>
    <dbReference type="NCBI Taxonomy" id="490572"/>
    <lineage>
        <taxon>Bacteria</taxon>
        <taxon>Pseudomonadati</taxon>
        <taxon>Pseudomonadota</taxon>
        <taxon>Gammaproteobacteria</taxon>
        <taxon>Lysobacterales</taxon>
        <taxon>Rhodanobacteraceae</taxon>
        <taxon>Rhodanobacter</taxon>
    </lineage>
</organism>
<evidence type="ECO:0000313" key="1">
    <source>
        <dbReference type="EMBL" id="GGY23507.1"/>
    </source>
</evidence>
<protein>
    <submittedName>
        <fullName evidence="1">Uncharacterized protein</fullName>
    </submittedName>
</protein>
<sequence>MIERIGKQFQNEMGGLAATYAAFATRWNLSAKIAADPQGFRDDANAIFKALHQRIQRENRELYPLAEQI</sequence>
<name>A0ABQ2ZV02_9GAMM</name>